<accession>A0A1F5JNK2</accession>
<evidence type="ECO:0000256" key="1">
    <source>
        <dbReference type="ARBA" id="ARBA00000083"/>
    </source>
</evidence>
<evidence type="ECO:0000313" key="10">
    <source>
        <dbReference type="EMBL" id="OGE30251.1"/>
    </source>
</evidence>
<evidence type="ECO:0000259" key="9">
    <source>
        <dbReference type="Pfam" id="PF16363"/>
    </source>
</evidence>
<comment type="catalytic activity">
    <reaction evidence="1">
        <text>UDP-alpha-D-glucose = UDP-alpha-D-galactose</text>
        <dbReference type="Rhea" id="RHEA:22168"/>
        <dbReference type="ChEBI" id="CHEBI:58885"/>
        <dbReference type="ChEBI" id="CHEBI:66914"/>
        <dbReference type="EC" id="5.1.3.2"/>
    </reaction>
</comment>
<name>A0A1F5JNK2_9BACT</name>
<evidence type="ECO:0000256" key="2">
    <source>
        <dbReference type="ARBA" id="ARBA00001911"/>
    </source>
</evidence>
<dbReference type="InterPro" id="IPR016040">
    <property type="entry name" value="NAD(P)-bd_dom"/>
</dbReference>
<dbReference type="PANTHER" id="PTHR43725">
    <property type="entry name" value="UDP-GLUCOSE 4-EPIMERASE"/>
    <property type="match status" value="1"/>
</dbReference>
<keyword evidence="7" id="KW-0413">Isomerase</keyword>
<sequence>MSEQSSFANKILITGAGGYIGSIATSVLLDEGFEIVAVDNFSTGYRQPLEILQKKYGEEKLRFYDIDLTKDDISSIFDKEQGIDAVIHYAAHCLVDESMKNPHKHFYNNICGTLNLISSMNKAGVKNLVFSSTCAVYGQSKYIPIDEDHPKEPLSPYGESKKISEDIITWFSKLKGLNFVILRYFNVCGASDDGLIGDAKKPSPHLVQNTVRGALGIEPFILTYPEVDTEDKSPIRDYINVVDLNLAHKKAVEYLLNGGESEFINLGTGKGNSVLEIINIVKKVTGVEFEVSRGNLREGDPARLVASIEKAKRILDWEPKRTIEDSINSLISWYKNNPQGWKK</sequence>
<dbReference type="InterPro" id="IPR005886">
    <property type="entry name" value="UDP_G4E"/>
</dbReference>
<dbReference type="PANTHER" id="PTHR43725:SF53">
    <property type="entry name" value="UDP-ARABINOSE 4-EPIMERASE 1"/>
    <property type="match status" value="1"/>
</dbReference>
<evidence type="ECO:0000256" key="7">
    <source>
        <dbReference type="ARBA" id="ARBA00023235"/>
    </source>
</evidence>
<dbReference type="SUPFAM" id="SSF51735">
    <property type="entry name" value="NAD(P)-binding Rossmann-fold domains"/>
    <property type="match status" value="1"/>
</dbReference>
<feature type="domain" description="NAD(P)-binding" evidence="9">
    <location>
        <begin position="12"/>
        <end position="328"/>
    </location>
</feature>
<comment type="caution">
    <text evidence="10">The sequence shown here is derived from an EMBL/GenBank/DDBJ whole genome shotgun (WGS) entry which is preliminary data.</text>
</comment>
<reference evidence="10 11" key="1">
    <citation type="journal article" date="2016" name="Nat. Commun.">
        <title>Thousands of microbial genomes shed light on interconnected biogeochemical processes in an aquifer system.</title>
        <authorList>
            <person name="Anantharaman K."/>
            <person name="Brown C.T."/>
            <person name="Hug L.A."/>
            <person name="Sharon I."/>
            <person name="Castelle C.J."/>
            <person name="Probst A.J."/>
            <person name="Thomas B.C."/>
            <person name="Singh A."/>
            <person name="Wilkins M.J."/>
            <person name="Karaoz U."/>
            <person name="Brodie E.L."/>
            <person name="Williams K.H."/>
            <person name="Hubbard S.S."/>
            <person name="Banfield J.F."/>
        </authorList>
    </citation>
    <scope>NUCLEOTIDE SEQUENCE [LARGE SCALE GENOMIC DNA]</scope>
</reference>
<dbReference type="STRING" id="1797768.A3C59_04705"/>
<evidence type="ECO:0000256" key="4">
    <source>
        <dbReference type="ARBA" id="ARBA00013189"/>
    </source>
</evidence>
<dbReference type="Gene3D" id="3.90.25.10">
    <property type="entry name" value="UDP-galactose 4-epimerase, domain 1"/>
    <property type="match status" value="1"/>
</dbReference>
<dbReference type="Proteomes" id="UP000176902">
    <property type="component" value="Unassembled WGS sequence"/>
</dbReference>
<comment type="similarity">
    <text evidence="3">Belongs to the NAD(P)-dependent epimerase/dehydratase family.</text>
</comment>
<dbReference type="InterPro" id="IPR036291">
    <property type="entry name" value="NAD(P)-bd_dom_sf"/>
</dbReference>
<dbReference type="Gene3D" id="3.40.50.720">
    <property type="entry name" value="NAD(P)-binding Rossmann-like Domain"/>
    <property type="match status" value="1"/>
</dbReference>
<evidence type="ECO:0000256" key="6">
    <source>
        <dbReference type="ARBA" id="ARBA00023027"/>
    </source>
</evidence>
<proteinExistence type="inferred from homology"/>
<dbReference type="AlphaFoldDB" id="A0A1F5JNK2"/>
<comment type="cofactor">
    <cofactor evidence="2">
        <name>NAD(+)</name>
        <dbReference type="ChEBI" id="CHEBI:57540"/>
    </cofactor>
</comment>
<dbReference type="UniPathway" id="UPA00214"/>
<evidence type="ECO:0000256" key="8">
    <source>
        <dbReference type="ARBA" id="ARBA00023277"/>
    </source>
</evidence>
<dbReference type="EC" id="5.1.3.2" evidence="4"/>
<dbReference type="NCBIfam" id="TIGR01179">
    <property type="entry name" value="galE"/>
    <property type="match status" value="1"/>
</dbReference>
<dbReference type="GO" id="GO:0003978">
    <property type="term" value="F:UDP-glucose 4-epimerase activity"/>
    <property type="evidence" value="ECO:0007669"/>
    <property type="project" value="UniProtKB-EC"/>
</dbReference>
<evidence type="ECO:0000256" key="3">
    <source>
        <dbReference type="ARBA" id="ARBA00007637"/>
    </source>
</evidence>
<gene>
    <name evidence="10" type="ORF">A3C59_04705</name>
</gene>
<evidence type="ECO:0000313" key="11">
    <source>
        <dbReference type="Proteomes" id="UP000176902"/>
    </source>
</evidence>
<dbReference type="EMBL" id="MFCV01000048">
    <property type="protein sequence ID" value="OGE30251.1"/>
    <property type="molecule type" value="Genomic_DNA"/>
</dbReference>
<dbReference type="Pfam" id="PF16363">
    <property type="entry name" value="GDP_Man_Dehyd"/>
    <property type="match status" value="1"/>
</dbReference>
<keyword evidence="8" id="KW-0119">Carbohydrate metabolism</keyword>
<evidence type="ECO:0000256" key="5">
    <source>
        <dbReference type="ARBA" id="ARBA00018569"/>
    </source>
</evidence>
<dbReference type="GO" id="GO:0033499">
    <property type="term" value="P:galactose catabolic process via UDP-galactose, Leloir pathway"/>
    <property type="evidence" value="ECO:0007669"/>
    <property type="project" value="TreeGrafter"/>
</dbReference>
<organism evidence="10 11">
    <name type="scientific">Candidatus Daviesbacteria bacterium RIFCSPHIGHO2_02_FULL_36_13</name>
    <dbReference type="NCBI Taxonomy" id="1797768"/>
    <lineage>
        <taxon>Bacteria</taxon>
        <taxon>Candidatus Daviesiibacteriota</taxon>
    </lineage>
</organism>
<protein>
    <recommendedName>
        <fullName evidence="5">UDP-glucose 4-epimerase</fullName>
        <ecNumber evidence="4">5.1.3.2</ecNumber>
    </recommendedName>
</protein>
<keyword evidence="6" id="KW-0520">NAD</keyword>